<dbReference type="AlphaFoldDB" id="A0A8I2YM12"/>
<dbReference type="Proteomes" id="UP000683000">
    <property type="component" value="Unassembled WGS sequence"/>
</dbReference>
<protein>
    <submittedName>
        <fullName evidence="1">Uncharacterized protein</fullName>
    </submittedName>
</protein>
<gene>
    <name evidence="1" type="ORF">JVT61DRAFT_6311</name>
</gene>
<proteinExistence type="predicted"/>
<accession>A0A8I2YM12</accession>
<reference evidence="1" key="1">
    <citation type="submission" date="2021-03" db="EMBL/GenBank/DDBJ databases">
        <title>Evolutionary innovations through gain and loss of genes in the ectomycorrhizal Boletales.</title>
        <authorList>
            <person name="Wu G."/>
            <person name="Miyauchi S."/>
            <person name="Morin E."/>
            <person name="Yang Z.-L."/>
            <person name="Xu J."/>
            <person name="Martin F.M."/>
        </authorList>
    </citation>
    <scope>NUCLEOTIDE SEQUENCE</scope>
    <source>
        <strain evidence="1">BR01</strain>
    </source>
</reference>
<evidence type="ECO:0000313" key="1">
    <source>
        <dbReference type="EMBL" id="KAG6373648.1"/>
    </source>
</evidence>
<dbReference type="OrthoDB" id="3269274at2759"/>
<organism evidence="1 2">
    <name type="scientific">Boletus reticuloceps</name>
    <dbReference type="NCBI Taxonomy" id="495285"/>
    <lineage>
        <taxon>Eukaryota</taxon>
        <taxon>Fungi</taxon>
        <taxon>Dikarya</taxon>
        <taxon>Basidiomycota</taxon>
        <taxon>Agaricomycotina</taxon>
        <taxon>Agaricomycetes</taxon>
        <taxon>Agaricomycetidae</taxon>
        <taxon>Boletales</taxon>
        <taxon>Boletineae</taxon>
        <taxon>Boletaceae</taxon>
        <taxon>Boletoideae</taxon>
        <taxon>Boletus</taxon>
    </lineage>
</organism>
<dbReference type="EMBL" id="JAGFBS010000021">
    <property type="protein sequence ID" value="KAG6373648.1"/>
    <property type="molecule type" value="Genomic_DNA"/>
</dbReference>
<keyword evidence="2" id="KW-1185">Reference proteome</keyword>
<name>A0A8I2YM12_9AGAM</name>
<evidence type="ECO:0000313" key="2">
    <source>
        <dbReference type="Proteomes" id="UP000683000"/>
    </source>
</evidence>
<sequence>MASQFANPKDEIVLCEELNQFTLAKIKAVYSTPFAQGFSSELCQVAIRAVLRHGAHQDRTHYHMKTQGGLHPVYIAFNPPDKSNHKVLEASVSDVFDAITVQDRLDGGISLLIRCMGYEIPSNMNMSADKVNVDVYITPRELVRNEHVNGDTAMLVQAFCQDFALPHLEPFTHPVSLKGPNHLPGFASPMLSCVQCTGLSQRVFKEPIASDNTSNGPSPSSAISEAISLIPHANTPPPCTPSGQHSIRKHRLADAFLASAGEKNLELPLVVPSDTLALGPPLISLGPSTDAILDQFGLEDHLLPRLHVLTRMVCSSRWEAVLRTAPWKMTNKQATHLACTLAEDLKVTPGVNVKAIIGLVRCAGCSTHPPIPLPSMVTQVHLLSKSGTRRVQPPPPQRLEVTMSAEARTALRTEQHCKAEKFQSDLSAAFRTVDEMVHTLAANHHKSVHRVQTNLYFGHVKFCTRRKPNPWNAFLPQQGRKRRRLKALGLADNSMYIFLLLYCIGETVSNAAPGGKATLPSMVKENLPQYQALDDANKKQLVEDFSDFRVTKAVGTRISMQSKLNDITHTLTAVGTELDNLKAQTGVEAILYATRGTTDLPMKGSAYASEGVEDFMGSVMGLDTPEIISKMEGFVVQGVKGEITVTIKGWLDTIPFANLSTACSGITQLEILLCRWETGKTQWKVLSPKELEELRQERNEQLEEIKGQTC</sequence>
<comment type="caution">
    <text evidence="1">The sequence shown here is derived from an EMBL/GenBank/DDBJ whole genome shotgun (WGS) entry which is preliminary data.</text>
</comment>